<dbReference type="OMA" id="ANYTIWR"/>
<dbReference type="Pfam" id="PF01431">
    <property type="entry name" value="Peptidase_M13"/>
    <property type="match status" value="1"/>
</dbReference>
<dbReference type="PROSITE" id="PS51885">
    <property type="entry name" value="NEPRILYSIN"/>
    <property type="match status" value="1"/>
</dbReference>
<gene>
    <name evidence="12" type="ORF">DGUA_6G017785</name>
</gene>
<keyword evidence="9" id="KW-0732">Signal</keyword>
<evidence type="ECO:0000259" key="11">
    <source>
        <dbReference type="Pfam" id="PF05649"/>
    </source>
</evidence>
<keyword evidence="6" id="KW-0378">Hydrolase</keyword>
<accession>A0A3B0KAA1</accession>
<name>A0A3B0KAA1_DROGU</name>
<dbReference type="PANTHER" id="PTHR11733:SF238">
    <property type="entry name" value="FI07649P-RELATED"/>
    <property type="match status" value="1"/>
</dbReference>
<comment type="similarity">
    <text evidence="3">Belongs to the peptidase M13 family.</text>
</comment>
<dbReference type="InterPro" id="IPR000718">
    <property type="entry name" value="Peptidase_M13"/>
</dbReference>
<evidence type="ECO:0000256" key="1">
    <source>
        <dbReference type="ARBA" id="ARBA00001947"/>
    </source>
</evidence>
<dbReference type="PANTHER" id="PTHR11733">
    <property type="entry name" value="ZINC METALLOPROTEASE FAMILY M13 NEPRILYSIN-RELATED"/>
    <property type="match status" value="1"/>
</dbReference>
<dbReference type="InterPro" id="IPR018497">
    <property type="entry name" value="Peptidase_M13_C"/>
</dbReference>
<dbReference type="AlphaFoldDB" id="A0A3B0KAA1"/>
<feature type="domain" description="Peptidase M13 C-terminal" evidence="10">
    <location>
        <begin position="484"/>
        <end position="686"/>
    </location>
</feature>
<dbReference type="GO" id="GO:0004222">
    <property type="term" value="F:metalloendopeptidase activity"/>
    <property type="evidence" value="ECO:0007669"/>
    <property type="project" value="InterPro"/>
</dbReference>
<evidence type="ECO:0000256" key="4">
    <source>
        <dbReference type="ARBA" id="ARBA00022670"/>
    </source>
</evidence>
<keyword evidence="13" id="KW-1185">Reference proteome</keyword>
<evidence type="ECO:0000259" key="10">
    <source>
        <dbReference type="Pfam" id="PF01431"/>
    </source>
</evidence>
<dbReference type="Gene3D" id="3.40.390.10">
    <property type="entry name" value="Collagenase (Catalytic Domain)"/>
    <property type="match status" value="1"/>
</dbReference>
<sequence length="688" mass="80232">MENCGVKLLLLLLGAFSVAGAAVSHPFATNYTNDILRLAKAAHIKAYMGEDQSEACDNFYNFACGNWPRLHPARIHNKRTNYLEELQELYIRKSAEMLKSSPRSADSSADRILKNFFNSCCQQANDTRSALTAALLQATDFRGGWPEIRVSSWYQYEYDWLKVVATLKRQLGVDIFIGLDVIVDYKEEHMHRIKIGAPELPLGKRRVYLDGHHQGTRDLYKRSIQKKLQFYFPEQSKQWLKEVSSQVLSIEEQLAKGLPHNAALTLEQTTRQRTAADMKAAYGSYVDISRYLQLIFSDTLYVDIYETPEDYLSNLVDVIRGTPKLLLANYTIWRTLDTLDAARIPPTVQPDIWCIKLTQRHFPQQLESLFHRNYNNMQMINELQSTWTDIKRVFREDLQASERLHWLSQDTRQKAIAKLESLQLQFRSHDDLQLIRKLHGLQLDAKNFYPNLLSVLQWETQRRLAKLIQEPVQEDHQTHKLPHYELKSNKIQVPITFLQARFFWDPAYPNALKYGTLGVLLARQMLHGFDAVGRRYDSHGYQNNWWDATSETSYSRRAQCFQEQYAIFVQYRERPVQDKQLLRRIVADNGALDIAYRAYNKWLKNSAETAAIYQRERLPLLDHSHQQLFYLAYAQLYCSDYPETLERYEELPEQLRINAALSNSQQFTNAFSCASGSKLNARFKCTLY</sequence>
<evidence type="ECO:0000256" key="2">
    <source>
        <dbReference type="ARBA" id="ARBA00004401"/>
    </source>
</evidence>
<reference evidence="13" key="1">
    <citation type="submission" date="2018-01" db="EMBL/GenBank/DDBJ databases">
        <authorList>
            <person name="Alioto T."/>
            <person name="Alioto T."/>
        </authorList>
    </citation>
    <scope>NUCLEOTIDE SEQUENCE [LARGE SCALE GENOMIC DNA]</scope>
</reference>
<dbReference type="InterPro" id="IPR042089">
    <property type="entry name" value="Peptidase_M13_dom_2"/>
</dbReference>
<dbReference type="EMBL" id="OUUW01000007">
    <property type="protein sequence ID" value="SPP83009.1"/>
    <property type="molecule type" value="Genomic_DNA"/>
</dbReference>
<keyword evidence="5" id="KW-0479">Metal-binding</keyword>
<dbReference type="InterPro" id="IPR024079">
    <property type="entry name" value="MetalloPept_cat_dom_sf"/>
</dbReference>
<dbReference type="OrthoDB" id="7944999at2759"/>
<keyword evidence="7" id="KW-0862">Zinc</keyword>
<dbReference type="Proteomes" id="UP000268350">
    <property type="component" value="Unassembled WGS sequence"/>
</dbReference>
<comment type="cofactor">
    <cofactor evidence="1">
        <name>Zn(2+)</name>
        <dbReference type="ChEBI" id="CHEBI:29105"/>
    </cofactor>
</comment>
<comment type="subcellular location">
    <subcellularLocation>
        <location evidence="2">Cell membrane</location>
        <topology evidence="2">Single-pass type II membrane protein</topology>
    </subcellularLocation>
</comment>
<keyword evidence="4" id="KW-0645">Protease</keyword>
<dbReference type="InterPro" id="IPR008753">
    <property type="entry name" value="Peptidase_M13_N"/>
</dbReference>
<feature type="signal peptide" evidence="9">
    <location>
        <begin position="1"/>
        <end position="21"/>
    </location>
</feature>
<evidence type="ECO:0000313" key="12">
    <source>
        <dbReference type="EMBL" id="SPP83009.1"/>
    </source>
</evidence>
<keyword evidence="8" id="KW-0482">Metalloprotease</keyword>
<evidence type="ECO:0000256" key="3">
    <source>
        <dbReference type="ARBA" id="ARBA00007357"/>
    </source>
</evidence>
<evidence type="ECO:0000256" key="6">
    <source>
        <dbReference type="ARBA" id="ARBA00022801"/>
    </source>
</evidence>
<evidence type="ECO:0000256" key="8">
    <source>
        <dbReference type="ARBA" id="ARBA00023049"/>
    </source>
</evidence>
<dbReference type="GO" id="GO:0046872">
    <property type="term" value="F:metal ion binding"/>
    <property type="evidence" value="ECO:0007669"/>
    <property type="project" value="UniProtKB-KW"/>
</dbReference>
<organism evidence="12 13">
    <name type="scientific">Drosophila guanche</name>
    <name type="common">Fruit fly</name>
    <dbReference type="NCBI Taxonomy" id="7266"/>
    <lineage>
        <taxon>Eukaryota</taxon>
        <taxon>Metazoa</taxon>
        <taxon>Ecdysozoa</taxon>
        <taxon>Arthropoda</taxon>
        <taxon>Hexapoda</taxon>
        <taxon>Insecta</taxon>
        <taxon>Pterygota</taxon>
        <taxon>Neoptera</taxon>
        <taxon>Endopterygota</taxon>
        <taxon>Diptera</taxon>
        <taxon>Brachycera</taxon>
        <taxon>Muscomorpha</taxon>
        <taxon>Ephydroidea</taxon>
        <taxon>Drosophilidae</taxon>
        <taxon>Drosophila</taxon>
        <taxon>Sophophora</taxon>
    </lineage>
</organism>
<evidence type="ECO:0000256" key="5">
    <source>
        <dbReference type="ARBA" id="ARBA00022723"/>
    </source>
</evidence>
<feature type="chain" id="PRO_5017264426" evidence="9">
    <location>
        <begin position="22"/>
        <end position="688"/>
    </location>
</feature>
<evidence type="ECO:0000256" key="7">
    <source>
        <dbReference type="ARBA" id="ARBA00022833"/>
    </source>
</evidence>
<dbReference type="Pfam" id="PF05649">
    <property type="entry name" value="Peptidase_M13_N"/>
    <property type="match status" value="1"/>
</dbReference>
<dbReference type="CDD" id="cd08662">
    <property type="entry name" value="M13"/>
    <property type="match status" value="1"/>
</dbReference>
<dbReference type="SUPFAM" id="SSF55486">
    <property type="entry name" value="Metalloproteases ('zincins'), catalytic domain"/>
    <property type="match status" value="1"/>
</dbReference>
<evidence type="ECO:0000313" key="13">
    <source>
        <dbReference type="Proteomes" id="UP000268350"/>
    </source>
</evidence>
<dbReference type="GO" id="GO:0016485">
    <property type="term" value="P:protein processing"/>
    <property type="evidence" value="ECO:0007669"/>
    <property type="project" value="TreeGrafter"/>
</dbReference>
<proteinExistence type="inferred from homology"/>
<feature type="domain" description="Peptidase M13 N-terminal" evidence="11">
    <location>
        <begin position="56"/>
        <end position="425"/>
    </location>
</feature>
<dbReference type="Gene3D" id="1.10.1380.10">
    <property type="entry name" value="Neutral endopeptidase , domain2"/>
    <property type="match status" value="1"/>
</dbReference>
<evidence type="ECO:0000256" key="9">
    <source>
        <dbReference type="SAM" id="SignalP"/>
    </source>
</evidence>
<dbReference type="GO" id="GO:0005886">
    <property type="term" value="C:plasma membrane"/>
    <property type="evidence" value="ECO:0007669"/>
    <property type="project" value="UniProtKB-SubCell"/>
</dbReference>
<protein>
    <submittedName>
        <fullName evidence="12">Blast:Endothelin-converting enzyme-like 1</fullName>
    </submittedName>
</protein>